<proteinExistence type="predicted"/>
<dbReference type="AlphaFoldDB" id="A0A9D4WIW0"/>
<dbReference type="PANTHER" id="PTHR47169:SF2">
    <property type="entry name" value="OS01G0541250 PROTEIN"/>
    <property type="match status" value="1"/>
</dbReference>
<organism evidence="2 3">
    <name type="scientific">Pisum sativum</name>
    <name type="common">Garden pea</name>
    <name type="synonym">Lathyrus oleraceus</name>
    <dbReference type="NCBI Taxonomy" id="3888"/>
    <lineage>
        <taxon>Eukaryota</taxon>
        <taxon>Viridiplantae</taxon>
        <taxon>Streptophyta</taxon>
        <taxon>Embryophyta</taxon>
        <taxon>Tracheophyta</taxon>
        <taxon>Spermatophyta</taxon>
        <taxon>Magnoliopsida</taxon>
        <taxon>eudicotyledons</taxon>
        <taxon>Gunneridae</taxon>
        <taxon>Pentapetalae</taxon>
        <taxon>rosids</taxon>
        <taxon>fabids</taxon>
        <taxon>Fabales</taxon>
        <taxon>Fabaceae</taxon>
        <taxon>Papilionoideae</taxon>
        <taxon>50 kb inversion clade</taxon>
        <taxon>NPAAA clade</taxon>
        <taxon>Hologalegina</taxon>
        <taxon>IRL clade</taxon>
        <taxon>Fabeae</taxon>
        <taxon>Lathyrus</taxon>
    </lineage>
</organism>
<dbReference type="EMBL" id="JAMSHJ010000005">
    <property type="protein sequence ID" value="KAI5402273.1"/>
    <property type="molecule type" value="Genomic_DNA"/>
</dbReference>
<dbReference type="OrthoDB" id="1420273at2759"/>
<evidence type="ECO:0000259" key="1">
    <source>
        <dbReference type="Pfam" id="PF24964"/>
    </source>
</evidence>
<sequence length="536" mass="61886">MPLDIDLNLCLSYEEEEITNVELNVNPSYVDLNVYPSYEEEFNVNLNMNHSYEVAEEEYRDDLMNVGLSYEEVFHENEAETHSSTSHIVNHDDISLNEATGNVVNETQPLKRKRSFLDNTQRKIISEILINSSCEGKLNRGIVKKVASSYSVSTDVIYRIWRQINETGDACHKKTKNCGRKRVEIDFEKIRDISLPKRSTFRSLAKALGIRSKSILEKYVSEGVLRKHSSTLKPHMKDDNMKQRLRFCLSMLEETSIPHDPIFKSMYNIVHIDEKWFYMSKNSTNYYLLANEDDPYRTCRNKNYIQKVMFLVAVARPKFDDEDNVTFTGKIGVFPLVDKVPARRSSVNRSAGTLETKPITSITKDVSRMFLINKILPAIKEKWPREHAYETIFIQQDNAPCHVSLDDEEFRVAASEGGFDIRLTCQPPNSPDLNVLDLGFFSAIQSLQQKEVVNSVDELIQVVENAYESFDIKSSNKIFLTLQSCMVEIMKKKGSNDYKIPHMKKDVLHTQGRLPTQLKCDRELVQKTYEYLYNVG</sequence>
<dbReference type="InterPro" id="IPR036397">
    <property type="entry name" value="RNaseH_sf"/>
</dbReference>
<dbReference type="GO" id="GO:0003676">
    <property type="term" value="F:nucleic acid binding"/>
    <property type="evidence" value="ECO:0007669"/>
    <property type="project" value="InterPro"/>
</dbReference>
<evidence type="ECO:0000313" key="2">
    <source>
        <dbReference type="EMBL" id="KAI5402273.1"/>
    </source>
</evidence>
<dbReference type="Pfam" id="PF24964">
    <property type="entry name" value="DUF7769"/>
    <property type="match status" value="1"/>
</dbReference>
<dbReference type="Proteomes" id="UP001058974">
    <property type="component" value="Chromosome 5"/>
</dbReference>
<keyword evidence="3" id="KW-1185">Reference proteome</keyword>
<accession>A0A9D4WIW0</accession>
<dbReference type="PANTHER" id="PTHR47169">
    <property type="entry name" value="OS01G0541250 PROTEIN"/>
    <property type="match status" value="1"/>
</dbReference>
<dbReference type="Gramene" id="Psat05G0004400-T1">
    <property type="protein sequence ID" value="KAI5402273.1"/>
    <property type="gene ID" value="KIW84_050044"/>
</dbReference>
<comment type="caution">
    <text evidence="2">The sequence shown here is derived from an EMBL/GenBank/DDBJ whole genome shotgun (WGS) entry which is preliminary data.</text>
</comment>
<feature type="domain" description="DUF7769" evidence="1">
    <location>
        <begin position="118"/>
        <end position="167"/>
    </location>
</feature>
<name>A0A9D4WIW0_PEA</name>
<dbReference type="InterPro" id="IPR056671">
    <property type="entry name" value="DUF7769"/>
</dbReference>
<reference evidence="2 3" key="1">
    <citation type="journal article" date="2022" name="Nat. Genet.">
        <title>Improved pea reference genome and pan-genome highlight genomic features and evolutionary characteristics.</title>
        <authorList>
            <person name="Yang T."/>
            <person name="Liu R."/>
            <person name="Luo Y."/>
            <person name="Hu S."/>
            <person name="Wang D."/>
            <person name="Wang C."/>
            <person name="Pandey M.K."/>
            <person name="Ge S."/>
            <person name="Xu Q."/>
            <person name="Li N."/>
            <person name="Li G."/>
            <person name="Huang Y."/>
            <person name="Saxena R.K."/>
            <person name="Ji Y."/>
            <person name="Li M."/>
            <person name="Yan X."/>
            <person name="He Y."/>
            <person name="Liu Y."/>
            <person name="Wang X."/>
            <person name="Xiang C."/>
            <person name="Varshney R.K."/>
            <person name="Ding H."/>
            <person name="Gao S."/>
            <person name="Zong X."/>
        </authorList>
    </citation>
    <scope>NUCLEOTIDE SEQUENCE [LARGE SCALE GENOMIC DNA]</scope>
    <source>
        <strain evidence="2 3">cv. Zhongwan 6</strain>
    </source>
</reference>
<evidence type="ECO:0000313" key="3">
    <source>
        <dbReference type="Proteomes" id="UP001058974"/>
    </source>
</evidence>
<protein>
    <recommendedName>
        <fullName evidence="1">DUF7769 domain-containing protein</fullName>
    </recommendedName>
</protein>
<dbReference type="Gene3D" id="3.30.420.10">
    <property type="entry name" value="Ribonuclease H-like superfamily/Ribonuclease H"/>
    <property type="match status" value="1"/>
</dbReference>
<gene>
    <name evidence="2" type="ORF">KIW84_050044</name>
</gene>